<protein>
    <submittedName>
        <fullName evidence="1">Uncharacterized protein</fullName>
    </submittedName>
</protein>
<name>A0A225VET0_9STRA</name>
<accession>A0A225VET0</accession>
<dbReference type="SUPFAM" id="SSF48403">
    <property type="entry name" value="Ankyrin repeat"/>
    <property type="match status" value="1"/>
</dbReference>
<proteinExistence type="predicted"/>
<sequence length="466" mass="53106">MNCSLTIHRLVIEHCLPISGGFASYVVHRIDEYLPVPAVLSQQLFTNACGLGMSEETLECLLHRTTPDWKYAVKAAVQGGHLHVLRWMTERKDRFGPWRQAFENVLDIAATHGHLDVVKWLCEKGVDYHELLEDGIDESTAEYIEKSWLYQHDLGSALTCAAEFGHLDVVQWIYNFCNGSTYSNSIYPVRTPINLAVERGHLDIAQWLYKTSGGSCSTESMDKAASLGDLEILQWLESNHLLKFTVAAMDGAARNGHLGVIKWLHETRTEGCSSRALHLAASNGHFDVVEWLYDNKHMNFDISENTWINAALGGHLRVLRWLHDHFPETISTRTMEAAAKGGHLEVLMWLHELRNKEWINEKSFFQEIYPHCGQPRPRLEVVQWLHTHYPNKFITGLEAAEMGYIDIVRWLSDNSVEGFTTAMDRAAKHGHLDVVLYLMSHRSEGFSNQTMKKPADIEVHCLFEAF</sequence>
<reference evidence="2" key="1">
    <citation type="submission" date="2017-03" db="EMBL/GenBank/DDBJ databases">
        <title>Phytopthora megakarya and P. palmivora, two closely related causual agents of cacao black pod achieved similar genome size and gene model numbers by different mechanisms.</title>
        <authorList>
            <person name="Ali S."/>
            <person name="Shao J."/>
            <person name="Larry D.J."/>
            <person name="Kronmiller B."/>
            <person name="Shen D."/>
            <person name="Strem M.D."/>
            <person name="Melnick R.L."/>
            <person name="Guiltinan M.J."/>
            <person name="Tyler B.M."/>
            <person name="Meinhardt L.W."/>
            <person name="Bailey B.A."/>
        </authorList>
    </citation>
    <scope>NUCLEOTIDE SEQUENCE [LARGE SCALE GENOMIC DNA]</scope>
    <source>
        <strain evidence="2">zdho120</strain>
    </source>
</reference>
<keyword evidence="2" id="KW-1185">Reference proteome</keyword>
<dbReference type="AlphaFoldDB" id="A0A225VET0"/>
<comment type="caution">
    <text evidence="1">The sequence shown here is derived from an EMBL/GenBank/DDBJ whole genome shotgun (WGS) entry which is preliminary data.</text>
</comment>
<organism evidence="1 2">
    <name type="scientific">Phytophthora megakarya</name>
    <dbReference type="NCBI Taxonomy" id="4795"/>
    <lineage>
        <taxon>Eukaryota</taxon>
        <taxon>Sar</taxon>
        <taxon>Stramenopiles</taxon>
        <taxon>Oomycota</taxon>
        <taxon>Peronosporomycetes</taxon>
        <taxon>Peronosporales</taxon>
        <taxon>Peronosporaceae</taxon>
        <taxon>Phytophthora</taxon>
    </lineage>
</organism>
<dbReference type="STRING" id="4795.A0A225VET0"/>
<dbReference type="PANTHER" id="PTHR46586">
    <property type="entry name" value="ANKYRIN REPEAT-CONTAINING PROTEIN"/>
    <property type="match status" value="1"/>
</dbReference>
<dbReference type="EMBL" id="NBNE01005412">
    <property type="protein sequence ID" value="OWZ03624.1"/>
    <property type="molecule type" value="Genomic_DNA"/>
</dbReference>
<dbReference type="PANTHER" id="PTHR46586:SF3">
    <property type="entry name" value="ANKYRIN REPEAT-CONTAINING PROTEIN"/>
    <property type="match status" value="1"/>
</dbReference>
<dbReference type="Gene3D" id="1.25.40.20">
    <property type="entry name" value="Ankyrin repeat-containing domain"/>
    <property type="match status" value="4"/>
</dbReference>
<dbReference type="SMART" id="SM00248">
    <property type="entry name" value="ANK"/>
    <property type="match status" value="6"/>
</dbReference>
<dbReference type="OrthoDB" id="543798at2759"/>
<gene>
    <name evidence="1" type="ORF">PHMEG_00024609</name>
</gene>
<dbReference type="Pfam" id="PF13637">
    <property type="entry name" value="Ank_4"/>
    <property type="match status" value="2"/>
</dbReference>
<dbReference type="InterPro" id="IPR002110">
    <property type="entry name" value="Ankyrin_rpt"/>
</dbReference>
<dbReference type="Proteomes" id="UP000198211">
    <property type="component" value="Unassembled WGS sequence"/>
</dbReference>
<dbReference type="InterPro" id="IPR052050">
    <property type="entry name" value="SecEffector_AnkRepeat"/>
</dbReference>
<dbReference type="InterPro" id="IPR036770">
    <property type="entry name" value="Ankyrin_rpt-contain_sf"/>
</dbReference>
<evidence type="ECO:0000313" key="1">
    <source>
        <dbReference type="EMBL" id="OWZ03624.1"/>
    </source>
</evidence>
<dbReference type="Pfam" id="PF13606">
    <property type="entry name" value="Ank_3"/>
    <property type="match status" value="1"/>
</dbReference>
<evidence type="ECO:0000313" key="2">
    <source>
        <dbReference type="Proteomes" id="UP000198211"/>
    </source>
</evidence>
<dbReference type="Pfam" id="PF12796">
    <property type="entry name" value="Ank_2"/>
    <property type="match status" value="1"/>
</dbReference>